<protein>
    <recommendedName>
        <fullName evidence="3">Class I SAM-dependent methyltransferase</fullName>
    </recommendedName>
</protein>
<evidence type="ECO:0000313" key="2">
    <source>
        <dbReference type="Proteomes" id="UP001500027"/>
    </source>
</evidence>
<dbReference type="RefSeq" id="WP_139002011.1">
    <property type="nucleotide sequence ID" value="NZ_BAABAV010000001.1"/>
</dbReference>
<dbReference type="PANTHER" id="PTHR43861">
    <property type="entry name" value="TRANS-ACONITATE 2-METHYLTRANSFERASE-RELATED"/>
    <property type="match status" value="1"/>
</dbReference>
<dbReference type="EMBL" id="BAABAV010000001">
    <property type="protein sequence ID" value="GAA4267995.1"/>
    <property type="molecule type" value="Genomic_DNA"/>
</dbReference>
<dbReference type="InterPro" id="IPR029063">
    <property type="entry name" value="SAM-dependent_MTases_sf"/>
</dbReference>
<name>A0ABP8E6Y2_9FLAO</name>
<dbReference type="CDD" id="cd02440">
    <property type="entry name" value="AdoMet_MTases"/>
    <property type="match status" value="1"/>
</dbReference>
<comment type="caution">
    <text evidence="1">The sequence shown here is derived from an EMBL/GenBank/DDBJ whole genome shotgun (WGS) entry which is preliminary data.</text>
</comment>
<evidence type="ECO:0008006" key="3">
    <source>
        <dbReference type="Google" id="ProtNLM"/>
    </source>
</evidence>
<evidence type="ECO:0000313" key="1">
    <source>
        <dbReference type="EMBL" id="GAA4267995.1"/>
    </source>
</evidence>
<reference evidence="2" key="1">
    <citation type="journal article" date="2019" name="Int. J. Syst. Evol. Microbiol.">
        <title>The Global Catalogue of Microorganisms (GCM) 10K type strain sequencing project: providing services to taxonomists for standard genome sequencing and annotation.</title>
        <authorList>
            <consortium name="The Broad Institute Genomics Platform"/>
            <consortium name="The Broad Institute Genome Sequencing Center for Infectious Disease"/>
            <person name="Wu L."/>
            <person name="Ma J."/>
        </authorList>
    </citation>
    <scope>NUCLEOTIDE SEQUENCE [LARGE SCALE GENOMIC DNA]</scope>
    <source>
        <strain evidence="2">JCM 17452</strain>
    </source>
</reference>
<gene>
    <name evidence="1" type="ORF">GCM10022257_00960</name>
</gene>
<keyword evidence="2" id="KW-1185">Reference proteome</keyword>
<dbReference type="Proteomes" id="UP001500027">
    <property type="component" value="Unassembled WGS sequence"/>
</dbReference>
<organism evidence="1 2">
    <name type="scientific">Hyunsoonleella aestuarii</name>
    <dbReference type="NCBI Taxonomy" id="912802"/>
    <lineage>
        <taxon>Bacteria</taxon>
        <taxon>Pseudomonadati</taxon>
        <taxon>Bacteroidota</taxon>
        <taxon>Flavobacteriia</taxon>
        <taxon>Flavobacteriales</taxon>
        <taxon>Flavobacteriaceae</taxon>
    </lineage>
</organism>
<dbReference type="Pfam" id="PF13489">
    <property type="entry name" value="Methyltransf_23"/>
    <property type="match status" value="1"/>
</dbReference>
<accession>A0ABP8E6Y2</accession>
<proteinExistence type="predicted"/>
<sequence length="219" mass="25125">MDYNKSYIGLRTDLLGLIEGNSNTILDVGCALGVNGDYLIKNNIADFVYGVEFDANMAKEAEKCNTKVFCGDLNSKAFRKSVIDDSPLFDYILFGDVLEHLLNPQKVLIDLKPKLRENGKIIISLPNIGHVELFIQVYIKGTFPRNPRGIFDRTHLSWFTRKDVFNLIKASDLKVLMYKRNYRSRDAIGSKFNWKSRLLKMINKDLVTFQHIVVCTHED</sequence>
<dbReference type="SUPFAM" id="SSF53335">
    <property type="entry name" value="S-adenosyl-L-methionine-dependent methyltransferases"/>
    <property type="match status" value="1"/>
</dbReference>
<dbReference type="PANTHER" id="PTHR43861:SF6">
    <property type="entry name" value="METHYLTRANSFERASE TYPE 11"/>
    <property type="match status" value="1"/>
</dbReference>
<dbReference type="Gene3D" id="3.40.50.150">
    <property type="entry name" value="Vaccinia Virus protein VP39"/>
    <property type="match status" value="1"/>
</dbReference>